<dbReference type="AlphaFoldDB" id="A0A1F4VH49"/>
<dbReference type="Pfam" id="PF13635">
    <property type="entry name" value="DUF4143"/>
    <property type="match status" value="1"/>
</dbReference>
<comment type="caution">
    <text evidence="3">The sequence shown here is derived from an EMBL/GenBank/DDBJ whole genome shotgun (WGS) entry which is preliminary data.</text>
</comment>
<gene>
    <name evidence="3" type="ORF">A3H26_00925</name>
</gene>
<protein>
    <recommendedName>
        <fullName evidence="5">AAA+ ATPase domain-containing protein</fullName>
    </recommendedName>
</protein>
<dbReference type="InterPro" id="IPR025420">
    <property type="entry name" value="DUF4143"/>
</dbReference>
<sequence>MRQIDKLVQNHFSKQRLVLELLGARQVGKTTLLKRIFPNAQYFLLDNEPVRKSFETFDQFSYKQIFSNVSKTIILDEIHLLSNPGRATKIIFDQFPDKNLIITGSSALNIKNKTAESLAGRKIEYHLYPLTFAEYLEQTGGQTHRYNIAETLITGVITFNPKTLLFDLRASLERILTTGLYPYLIEHPQDTDYLLNLSDSVIFKDILELNLIENRRVALDLLTLLAHQIGNLISYSELSRTLGMDSRTIRKYIEIFEQSYIIFRLYPFSKNARDEIGKSPKIYFHDVGLRNALINNFSSPFLRRDGGAIFENFIVSEFYKLNDYLKTGFDLNFWRTSQGSEVDLVLSRDNTFPIALEIKLFKGNTSRAFANRYPNAKLEVVTSQNFY</sequence>
<proteinExistence type="predicted"/>
<accession>A0A1F4VH49</accession>
<dbReference type="InterPro" id="IPR027417">
    <property type="entry name" value="P-loop_NTPase"/>
</dbReference>
<dbReference type="PANTHER" id="PTHR43566">
    <property type="entry name" value="CONSERVED PROTEIN"/>
    <property type="match status" value="1"/>
</dbReference>
<dbReference type="EMBL" id="MEVN01000037">
    <property type="protein sequence ID" value="OGC56484.1"/>
    <property type="molecule type" value="Genomic_DNA"/>
</dbReference>
<evidence type="ECO:0000313" key="4">
    <source>
        <dbReference type="Proteomes" id="UP000177763"/>
    </source>
</evidence>
<feature type="domain" description="AAA" evidence="1">
    <location>
        <begin position="18"/>
        <end position="136"/>
    </location>
</feature>
<evidence type="ECO:0000259" key="1">
    <source>
        <dbReference type="Pfam" id="PF13173"/>
    </source>
</evidence>
<dbReference type="InterPro" id="IPR036388">
    <property type="entry name" value="WH-like_DNA-bd_sf"/>
</dbReference>
<dbReference type="PANTHER" id="PTHR43566:SF1">
    <property type="entry name" value="AAA+ ATPASE DOMAIN-CONTAINING PROTEIN"/>
    <property type="match status" value="1"/>
</dbReference>
<dbReference type="Gene3D" id="1.10.10.10">
    <property type="entry name" value="Winged helix-like DNA-binding domain superfamily/Winged helix DNA-binding domain"/>
    <property type="match status" value="1"/>
</dbReference>
<organism evidence="3 4">
    <name type="scientific">candidate division WWE3 bacterium RIFCSPLOWO2_12_FULL_36_10</name>
    <dbReference type="NCBI Taxonomy" id="1802630"/>
    <lineage>
        <taxon>Bacteria</taxon>
        <taxon>Katanobacteria</taxon>
    </lineage>
</organism>
<evidence type="ECO:0000313" key="3">
    <source>
        <dbReference type="EMBL" id="OGC56484.1"/>
    </source>
</evidence>
<dbReference type="SUPFAM" id="SSF52540">
    <property type="entry name" value="P-loop containing nucleoside triphosphate hydrolases"/>
    <property type="match status" value="1"/>
</dbReference>
<dbReference type="Pfam" id="PF13173">
    <property type="entry name" value="AAA_14"/>
    <property type="match status" value="1"/>
</dbReference>
<evidence type="ECO:0000259" key="2">
    <source>
        <dbReference type="Pfam" id="PF13635"/>
    </source>
</evidence>
<name>A0A1F4VH49_UNCKA</name>
<evidence type="ECO:0008006" key="5">
    <source>
        <dbReference type="Google" id="ProtNLM"/>
    </source>
</evidence>
<reference evidence="3 4" key="1">
    <citation type="journal article" date="2016" name="Nat. Commun.">
        <title>Thousands of microbial genomes shed light on interconnected biogeochemical processes in an aquifer system.</title>
        <authorList>
            <person name="Anantharaman K."/>
            <person name="Brown C.T."/>
            <person name="Hug L.A."/>
            <person name="Sharon I."/>
            <person name="Castelle C.J."/>
            <person name="Probst A.J."/>
            <person name="Thomas B.C."/>
            <person name="Singh A."/>
            <person name="Wilkins M.J."/>
            <person name="Karaoz U."/>
            <person name="Brodie E.L."/>
            <person name="Williams K.H."/>
            <person name="Hubbard S.S."/>
            <person name="Banfield J.F."/>
        </authorList>
    </citation>
    <scope>NUCLEOTIDE SEQUENCE [LARGE SCALE GENOMIC DNA]</scope>
</reference>
<dbReference type="Proteomes" id="UP000177763">
    <property type="component" value="Unassembled WGS sequence"/>
</dbReference>
<feature type="domain" description="DUF4143" evidence="2">
    <location>
        <begin position="204"/>
        <end position="359"/>
    </location>
</feature>
<dbReference type="InterPro" id="IPR041682">
    <property type="entry name" value="AAA_14"/>
</dbReference>